<comment type="caution">
    <text evidence="2">The sequence shown here is derived from an EMBL/GenBank/DDBJ whole genome shotgun (WGS) entry which is preliminary data.</text>
</comment>
<dbReference type="Gene3D" id="3.30.420.40">
    <property type="match status" value="2"/>
</dbReference>
<keyword evidence="1" id="KW-0812">Transmembrane</keyword>
<dbReference type="Pfam" id="PF11104">
    <property type="entry name" value="PilM_2"/>
    <property type="match status" value="1"/>
</dbReference>
<dbReference type="InterPro" id="IPR005883">
    <property type="entry name" value="PilM"/>
</dbReference>
<keyword evidence="1" id="KW-1133">Transmembrane helix</keyword>
<evidence type="ECO:0000256" key="1">
    <source>
        <dbReference type="SAM" id="Phobius"/>
    </source>
</evidence>
<dbReference type="AlphaFoldDB" id="A0A0W8FQ68"/>
<accession>A0A0W8FQ68</accession>
<feature type="transmembrane region" description="Helical" evidence="1">
    <location>
        <begin position="118"/>
        <end position="136"/>
    </location>
</feature>
<organism evidence="2">
    <name type="scientific">hydrocarbon metagenome</name>
    <dbReference type="NCBI Taxonomy" id="938273"/>
    <lineage>
        <taxon>unclassified sequences</taxon>
        <taxon>metagenomes</taxon>
        <taxon>ecological metagenomes</taxon>
    </lineage>
</organism>
<evidence type="ECO:0000313" key="2">
    <source>
        <dbReference type="EMBL" id="KUG22451.1"/>
    </source>
</evidence>
<sequence length="293" mass="33390">MIFPVWERLARQVDMTLKHYTSTGENKKIEKIYILSSINVYDSIRDYLSDQLEIKIEFFDPFKNQTIPSNVKSLNISEKMFLAPALGLSLSDNKRTPNAIFTYNEKDKEITIKRINRLTFLSFLAALLICLVLLIYQGTKINSVTKQQETFRKELERYNPLLSIDKVSKVADEVKMKRKIDRQYVQRYLGMAVIGEVSDLTPPNINLISLKLSEGSALPKADDKTPQETKTGTEIIIQGVISGASNMLDSFLSQYVMKLENSPILNQVSIQKNSIVTFKKNEVLHFILSAKIG</sequence>
<protein>
    <submittedName>
        <fullName evidence="2">Uncharacterized protein</fullName>
    </submittedName>
</protein>
<name>A0A0W8FQ68_9ZZZZ</name>
<keyword evidence="1" id="KW-0472">Membrane</keyword>
<proteinExistence type="predicted"/>
<gene>
    <name evidence="2" type="ORF">ASZ90_007768</name>
</gene>
<reference evidence="2" key="1">
    <citation type="journal article" date="2015" name="Proc. Natl. Acad. Sci. U.S.A.">
        <title>Networks of energetic and metabolic interactions define dynamics in microbial communities.</title>
        <authorList>
            <person name="Embree M."/>
            <person name="Liu J.K."/>
            <person name="Al-Bassam M.M."/>
            <person name="Zengler K."/>
        </authorList>
    </citation>
    <scope>NUCLEOTIDE SEQUENCE</scope>
</reference>
<dbReference type="EMBL" id="LNQE01000965">
    <property type="protein sequence ID" value="KUG22451.1"/>
    <property type="molecule type" value="Genomic_DNA"/>
</dbReference>